<comment type="caution">
    <text evidence="2">The sequence shown here is derived from an EMBL/GenBank/DDBJ whole genome shotgun (WGS) entry which is preliminary data.</text>
</comment>
<dbReference type="Proteomes" id="UP000676336">
    <property type="component" value="Unassembled WGS sequence"/>
</dbReference>
<evidence type="ECO:0000256" key="1">
    <source>
        <dbReference type="SAM" id="MobiDB-lite"/>
    </source>
</evidence>
<gene>
    <name evidence="2" type="ORF">SMN809_LOCUS38815</name>
</gene>
<proteinExistence type="predicted"/>
<feature type="compositionally biased region" description="Basic and acidic residues" evidence="1">
    <location>
        <begin position="21"/>
        <end position="30"/>
    </location>
</feature>
<accession>A0A8S2Z2N7</accession>
<feature type="non-terminal residue" evidence="2">
    <location>
        <position position="42"/>
    </location>
</feature>
<evidence type="ECO:0000313" key="3">
    <source>
        <dbReference type="Proteomes" id="UP000676336"/>
    </source>
</evidence>
<dbReference type="EMBL" id="CAJOBI010102393">
    <property type="protein sequence ID" value="CAF4594523.1"/>
    <property type="molecule type" value="Genomic_DNA"/>
</dbReference>
<protein>
    <submittedName>
        <fullName evidence="2">Uncharacterized protein</fullName>
    </submittedName>
</protein>
<dbReference type="AlphaFoldDB" id="A0A8S2Z2N7"/>
<feature type="non-terminal residue" evidence="2">
    <location>
        <position position="1"/>
    </location>
</feature>
<evidence type="ECO:0000313" key="2">
    <source>
        <dbReference type="EMBL" id="CAF4594523.1"/>
    </source>
</evidence>
<reference evidence="2" key="1">
    <citation type="submission" date="2021-02" db="EMBL/GenBank/DDBJ databases">
        <authorList>
            <person name="Nowell W R."/>
        </authorList>
    </citation>
    <scope>NUCLEOTIDE SEQUENCE</scope>
</reference>
<feature type="region of interest" description="Disordered" evidence="1">
    <location>
        <begin position="1"/>
        <end position="42"/>
    </location>
</feature>
<sequence length="42" mass="4904">MQRKPSILRKGSYQIFHSTKRIKEDGDNNEGRNNNSTIDQNI</sequence>
<name>A0A8S2Z2N7_9BILA</name>
<organism evidence="2 3">
    <name type="scientific">Rotaria magnacalcarata</name>
    <dbReference type="NCBI Taxonomy" id="392030"/>
    <lineage>
        <taxon>Eukaryota</taxon>
        <taxon>Metazoa</taxon>
        <taxon>Spiralia</taxon>
        <taxon>Gnathifera</taxon>
        <taxon>Rotifera</taxon>
        <taxon>Eurotatoria</taxon>
        <taxon>Bdelloidea</taxon>
        <taxon>Philodinida</taxon>
        <taxon>Philodinidae</taxon>
        <taxon>Rotaria</taxon>
    </lineage>
</organism>